<evidence type="ECO:0000313" key="3">
    <source>
        <dbReference type="EMBL" id="OGM79161.1"/>
    </source>
</evidence>
<accession>A0A1F8CSC6</accession>
<feature type="region of interest" description="Disordered" evidence="1">
    <location>
        <begin position="1"/>
        <end position="38"/>
    </location>
</feature>
<evidence type="ECO:0000256" key="1">
    <source>
        <dbReference type="SAM" id="MobiDB-lite"/>
    </source>
</evidence>
<dbReference type="EMBL" id="MGHY01000019">
    <property type="protein sequence ID" value="OGM79161.1"/>
    <property type="molecule type" value="Genomic_DNA"/>
</dbReference>
<dbReference type="Proteomes" id="UP000178999">
    <property type="component" value="Unassembled WGS sequence"/>
</dbReference>
<comment type="caution">
    <text evidence="3">The sequence shown here is derived from an EMBL/GenBank/DDBJ whole genome shotgun (WGS) entry which is preliminary data.</text>
</comment>
<name>A0A1F8CSC6_9BACT</name>
<feature type="compositionally biased region" description="Basic and acidic residues" evidence="1">
    <location>
        <begin position="71"/>
        <end position="91"/>
    </location>
</feature>
<dbReference type="InterPro" id="IPR026363">
    <property type="entry name" value="CxxC-x17-CxxC_dom"/>
</dbReference>
<feature type="domain" description="CxxC-x17-CxxC" evidence="2">
    <location>
        <begin position="41"/>
        <end position="75"/>
    </location>
</feature>
<gene>
    <name evidence="3" type="ORF">A2382_02930</name>
</gene>
<dbReference type="STRING" id="1802538.A2382_02930"/>
<feature type="compositionally biased region" description="Basic and acidic residues" evidence="1">
    <location>
        <begin position="121"/>
        <end position="135"/>
    </location>
</feature>
<feature type="region of interest" description="Disordered" evidence="1">
    <location>
        <begin position="121"/>
        <end position="164"/>
    </location>
</feature>
<dbReference type="AlphaFoldDB" id="A0A1F8CSC6"/>
<proteinExistence type="predicted"/>
<reference evidence="3 4" key="1">
    <citation type="journal article" date="2016" name="Nat. Commun.">
        <title>Thousands of microbial genomes shed light on interconnected biogeochemical processes in an aquifer system.</title>
        <authorList>
            <person name="Anantharaman K."/>
            <person name="Brown C.T."/>
            <person name="Hug L.A."/>
            <person name="Sharon I."/>
            <person name="Castelle C.J."/>
            <person name="Probst A.J."/>
            <person name="Thomas B.C."/>
            <person name="Singh A."/>
            <person name="Wilkins M.J."/>
            <person name="Karaoz U."/>
            <person name="Brodie E.L."/>
            <person name="Williams K.H."/>
            <person name="Hubbard S.S."/>
            <person name="Banfield J.F."/>
        </authorList>
    </citation>
    <scope>NUCLEOTIDE SEQUENCE [LARGE SCALE GENOMIC DNA]</scope>
</reference>
<sequence>MSDFYRRDNRSGGRDSGRGFGRRDSGRRSFSGGSDRRRPMEMFKAVCDNCGRDCEVPFRPSNDKPIYCDDCFSKKNREGGQTRERRNDDGGSRSGNGSNPLAKQISDLGTKLDRIIALLEKTPKAQQDKETKQVEQTDSAVSEKTTSPKVKKEKKKKEITEEEK</sequence>
<evidence type="ECO:0000259" key="2">
    <source>
        <dbReference type="Pfam" id="PF23477"/>
    </source>
</evidence>
<evidence type="ECO:0000313" key="4">
    <source>
        <dbReference type="Proteomes" id="UP000178999"/>
    </source>
</evidence>
<dbReference type="Pfam" id="PF23477">
    <property type="entry name" value="zf_Tbcl_2"/>
    <property type="match status" value="1"/>
</dbReference>
<feature type="compositionally biased region" description="Basic and acidic residues" evidence="1">
    <location>
        <begin position="1"/>
        <end position="27"/>
    </location>
</feature>
<organism evidence="3 4">
    <name type="scientific">Candidatus Woesebacteria bacterium RIFOXYB1_FULL_38_16</name>
    <dbReference type="NCBI Taxonomy" id="1802538"/>
    <lineage>
        <taxon>Bacteria</taxon>
        <taxon>Candidatus Woeseibacteriota</taxon>
    </lineage>
</organism>
<dbReference type="NCBIfam" id="TIGR04272">
    <property type="entry name" value="cxxc_cxxc_Mbark"/>
    <property type="match status" value="1"/>
</dbReference>
<feature type="region of interest" description="Disordered" evidence="1">
    <location>
        <begin position="57"/>
        <end position="106"/>
    </location>
</feature>
<protein>
    <recommendedName>
        <fullName evidence="2">CxxC-x17-CxxC domain-containing protein</fullName>
    </recommendedName>
</protein>